<dbReference type="RefSeq" id="WP_158050378.1">
    <property type="nucleotide sequence ID" value="NZ_DBFOKP010000117.1"/>
</dbReference>
<dbReference type="Pfam" id="PF09369">
    <property type="entry name" value="MZB"/>
    <property type="match status" value="1"/>
</dbReference>
<reference evidence="2 3" key="1">
    <citation type="submission" date="2019-09" db="EMBL/GenBank/DDBJ databases">
        <title>Whole genome shotgun sequencing (WGS) of Ellagibacter isourolithinifaciens DSM 104140(T) and Adlercreutzia muris DSM 29508(T).</title>
        <authorList>
            <person name="Stoll D.A."/>
            <person name="Danylec N."/>
            <person name="Huch M."/>
        </authorList>
    </citation>
    <scope>NUCLEOTIDE SEQUENCE [LARGE SCALE GENOMIC DNA]</scope>
    <source>
        <strain evidence="2 3">DSM 104140</strain>
    </source>
</reference>
<dbReference type="Proteomes" id="UP000468668">
    <property type="component" value="Unassembled WGS sequence"/>
</dbReference>
<proteinExistence type="predicted"/>
<accession>A0A6N6NK95</accession>
<evidence type="ECO:0000259" key="1">
    <source>
        <dbReference type="Pfam" id="PF09369"/>
    </source>
</evidence>
<evidence type="ECO:0000313" key="2">
    <source>
        <dbReference type="EMBL" id="KAB1636047.1"/>
    </source>
</evidence>
<sequence length="105" mass="11509">MVNVRRKSLGPSVIDYITPNSIAACSHGVSRLIYDKVPGGAGHARQLSDRVIELVEEAYRVVDGHCGCGEETYCYRCIANYYNQSKQAKLSRGAAKRILGSLLGY</sequence>
<dbReference type="AlphaFoldDB" id="A0A6N6NK95"/>
<feature type="domain" description="MrfA-like Zn-binding" evidence="1">
    <location>
        <begin position="30"/>
        <end position="78"/>
    </location>
</feature>
<name>A0A6N6NK95_9ACTN</name>
<organism evidence="2 3">
    <name type="scientific">Ellagibacter isourolithinifaciens</name>
    <dbReference type="NCBI Taxonomy" id="2137581"/>
    <lineage>
        <taxon>Bacteria</taxon>
        <taxon>Bacillati</taxon>
        <taxon>Actinomycetota</taxon>
        <taxon>Coriobacteriia</taxon>
        <taxon>Eggerthellales</taxon>
        <taxon>Eggerthellaceae</taxon>
        <taxon>Ellagibacter</taxon>
    </lineage>
</organism>
<gene>
    <name evidence="2" type="ORF">F8C90_10030</name>
</gene>
<dbReference type="OrthoDB" id="3197455at2"/>
<dbReference type="EMBL" id="WAJR01000036">
    <property type="protein sequence ID" value="KAB1636047.1"/>
    <property type="molecule type" value="Genomic_DNA"/>
</dbReference>
<dbReference type="InterPro" id="IPR018973">
    <property type="entry name" value="MZB"/>
</dbReference>
<keyword evidence="3" id="KW-1185">Reference proteome</keyword>
<protein>
    <submittedName>
        <fullName evidence="2">DUF1998 domain-containing protein</fullName>
    </submittedName>
</protein>
<evidence type="ECO:0000313" key="3">
    <source>
        <dbReference type="Proteomes" id="UP000468668"/>
    </source>
</evidence>
<comment type="caution">
    <text evidence="2">The sequence shown here is derived from an EMBL/GenBank/DDBJ whole genome shotgun (WGS) entry which is preliminary data.</text>
</comment>